<keyword evidence="2" id="KW-1185">Reference proteome</keyword>
<evidence type="ECO:0000313" key="2">
    <source>
        <dbReference type="Proteomes" id="UP000030645"/>
    </source>
</evidence>
<organism evidence="1 2">
    <name type="scientific">Morus notabilis</name>
    <dbReference type="NCBI Taxonomy" id="981085"/>
    <lineage>
        <taxon>Eukaryota</taxon>
        <taxon>Viridiplantae</taxon>
        <taxon>Streptophyta</taxon>
        <taxon>Embryophyta</taxon>
        <taxon>Tracheophyta</taxon>
        <taxon>Spermatophyta</taxon>
        <taxon>Magnoliopsida</taxon>
        <taxon>eudicotyledons</taxon>
        <taxon>Gunneridae</taxon>
        <taxon>Pentapetalae</taxon>
        <taxon>rosids</taxon>
        <taxon>fabids</taxon>
        <taxon>Rosales</taxon>
        <taxon>Moraceae</taxon>
        <taxon>Moreae</taxon>
        <taxon>Morus</taxon>
    </lineage>
</organism>
<sequence length="147" mass="17076">MANVTIDHFFNWIQFVDYYCDYMNVEEEKQVKLVVCKLKGRAQAPQKGSKEEQELVVEGLVKDELELKDGLVVDELKLKKDGFVVGEIELKKDLVGFISNFDPFHIHLVGALTNTLNGFKTKEVKHHQWQIAWSFSVFHWRITLVPL</sequence>
<dbReference type="Proteomes" id="UP000030645">
    <property type="component" value="Unassembled WGS sequence"/>
</dbReference>
<proteinExistence type="predicted"/>
<name>W9R7R1_9ROSA</name>
<protein>
    <submittedName>
        <fullName evidence="1">Uncharacterized protein</fullName>
    </submittedName>
</protein>
<dbReference type="AlphaFoldDB" id="W9R7R1"/>
<gene>
    <name evidence="1" type="ORF">L484_012735</name>
</gene>
<dbReference type="EMBL" id="KE344677">
    <property type="protein sequence ID" value="EXB75362.1"/>
    <property type="molecule type" value="Genomic_DNA"/>
</dbReference>
<accession>W9R7R1</accession>
<evidence type="ECO:0000313" key="1">
    <source>
        <dbReference type="EMBL" id="EXB75362.1"/>
    </source>
</evidence>
<reference evidence="2" key="1">
    <citation type="submission" date="2013-01" db="EMBL/GenBank/DDBJ databases">
        <title>Draft Genome Sequence of a Mulberry Tree, Morus notabilis C.K. Schneid.</title>
        <authorList>
            <person name="He N."/>
            <person name="Zhao S."/>
        </authorList>
    </citation>
    <scope>NUCLEOTIDE SEQUENCE</scope>
</reference>